<reference evidence="11" key="1">
    <citation type="submission" date="2021-02" db="EMBL/GenBank/DDBJ databases">
        <authorList>
            <person name="Syme A R."/>
            <person name="Syme A R."/>
            <person name="Moolhuijzen P."/>
        </authorList>
    </citation>
    <scope>NUCLEOTIDE SEQUENCE</scope>
    <source>
        <strain evidence="11">W1-1</strain>
    </source>
</reference>
<evidence type="ECO:0000256" key="2">
    <source>
        <dbReference type="ARBA" id="ARBA00004613"/>
    </source>
</evidence>
<gene>
    <name evidence="11" type="ORF">PTTW11_06007</name>
</gene>
<name>A0A6S6W3E5_9PLEO</name>
<dbReference type="InterPro" id="IPR011583">
    <property type="entry name" value="Chitinase_II/V-like_cat"/>
</dbReference>
<evidence type="ECO:0000256" key="8">
    <source>
        <dbReference type="ARBA" id="ARBA00023277"/>
    </source>
</evidence>
<keyword evidence="8" id="KW-0119">Carbohydrate metabolism</keyword>
<dbReference type="InterPro" id="IPR001223">
    <property type="entry name" value="Glyco_hydro18_cat"/>
</dbReference>
<dbReference type="SMART" id="SM00636">
    <property type="entry name" value="Glyco_18"/>
    <property type="match status" value="1"/>
</dbReference>
<keyword evidence="6" id="KW-0378">Hydrolase</keyword>
<dbReference type="GO" id="GO:0008843">
    <property type="term" value="F:endochitinase activity"/>
    <property type="evidence" value="ECO:0007669"/>
    <property type="project" value="UniProtKB-EC"/>
</dbReference>
<dbReference type="CDD" id="cd06548">
    <property type="entry name" value="GH18_chitinase"/>
    <property type="match status" value="1"/>
</dbReference>
<dbReference type="PANTHER" id="PTHR11177:SF384">
    <property type="entry name" value="CHITINASE"/>
    <property type="match status" value="1"/>
</dbReference>
<accession>A0A6S6W3E5</accession>
<evidence type="ECO:0000256" key="1">
    <source>
        <dbReference type="ARBA" id="ARBA00000822"/>
    </source>
</evidence>
<dbReference type="GO" id="GO:0000272">
    <property type="term" value="P:polysaccharide catabolic process"/>
    <property type="evidence" value="ECO:0007669"/>
    <property type="project" value="UniProtKB-KW"/>
</dbReference>
<sequence length="578" mass="63191">MMYARSLSDWATVAFALFLFVAVAQVQAQEPPRGKGGNGCDWYCWIEERIARLERFMFANGDIPPLINETSFTGPGVAESEPIVTSNSNYYSTTFGTPGLPYVSTFAPTKPSTPTSSSNEVDQPFTSSPASYATPSPTLPQPSSTLLTLVPSHEPLAQSSNSTHAGYRAVAYYGNWDIYNRNYQPQQIPASKLTHLLYSFANVNSNGTVFLTDTYADTDKHYSTDSWSEAGNNVYGSIKQLQLLKASNRNLKVLLSIGGWTYTNTNRAMDTPMSSTRGIQRFAASCVQLIRDYGFDGVDIDWEYPTTTEQGSAFLGLLQEIRRQMDDYANTLVYGDEFGHEMKPSFLLSIAAPAGETNYRNMPLREISRVTDFVNLMTYDYAGSWGNVTGHASNLYASAEKPLSTPYNTASVLAAYYAAGVPPAKLNLGMPLYGRSFTNTQGLGLPYRGIGIGSWEAGVYDVKDLPLAGAQEFYDAEAGATYSYHNGSGMLVSYDSVPMALRKADYIAQQRLGGAMWWEISGDRTDEGSIVSNVVEKLGGLSGANMESSANWLLYPDSQFDNIRNGISGGQAQRVGRV</sequence>
<dbReference type="InterPro" id="IPR029070">
    <property type="entry name" value="Chitinase_insertion_sf"/>
</dbReference>
<dbReference type="GO" id="GO:0005576">
    <property type="term" value="C:extracellular region"/>
    <property type="evidence" value="ECO:0007669"/>
    <property type="project" value="UniProtKB-SubCell"/>
</dbReference>
<dbReference type="InterPro" id="IPR001579">
    <property type="entry name" value="Glyco_hydro_18_chit_AS"/>
</dbReference>
<dbReference type="EC" id="3.2.1.14" evidence="4"/>
<evidence type="ECO:0000256" key="7">
    <source>
        <dbReference type="ARBA" id="ARBA00023024"/>
    </source>
</evidence>
<evidence type="ECO:0000313" key="11">
    <source>
        <dbReference type="EMBL" id="CAE7176517.1"/>
    </source>
</evidence>
<dbReference type="AlphaFoldDB" id="A0A6S6W3E5"/>
<dbReference type="InterPro" id="IPR017853">
    <property type="entry name" value="GH"/>
</dbReference>
<dbReference type="GO" id="GO:0008061">
    <property type="term" value="F:chitin binding"/>
    <property type="evidence" value="ECO:0007669"/>
    <property type="project" value="InterPro"/>
</dbReference>
<evidence type="ECO:0000256" key="3">
    <source>
        <dbReference type="ARBA" id="ARBA00008682"/>
    </source>
</evidence>
<protein>
    <recommendedName>
        <fullName evidence="4">chitinase</fullName>
        <ecNumber evidence="4">3.2.1.14</ecNumber>
    </recommendedName>
</protein>
<dbReference type="Proteomes" id="UP000472372">
    <property type="component" value="Chromosome 5"/>
</dbReference>
<dbReference type="Gene3D" id="3.10.50.10">
    <property type="match status" value="1"/>
</dbReference>
<dbReference type="Pfam" id="PF00704">
    <property type="entry name" value="Glyco_hydro_18"/>
    <property type="match status" value="1"/>
</dbReference>
<dbReference type="FunFam" id="3.20.20.80:FF:000075">
    <property type="entry name" value="Sporulation-specific chitinase"/>
    <property type="match status" value="1"/>
</dbReference>
<comment type="catalytic activity">
    <reaction evidence="1">
        <text>Random endo-hydrolysis of N-acetyl-beta-D-glucosaminide (1-&gt;4)-beta-linkages in chitin and chitodextrins.</text>
        <dbReference type="EC" id="3.2.1.14"/>
    </reaction>
</comment>
<comment type="subcellular location">
    <subcellularLocation>
        <location evidence="2">Secreted</location>
    </subcellularLocation>
</comment>
<dbReference type="SUPFAM" id="SSF54556">
    <property type="entry name" value="Chitinase insertion domain"/>
    <property type="match status" value="1"/>
</dbReference>
<evidence type="ECO:0000256" key="6">
    <source>
        <dbReference type="ARBA" id="ARBA00022801"/>
    </source>
</evidence>
<dbReference type="PANTHER" id="PTHR11177">
    <property type="entry name" value="CHITINASE"/>
    <property type="match status" value="1"/>
</dbReference>
<evidence type="ECO:0000256" key="10">
    <source>
        <dbReference type="ARBA" id="ARBA00023326"/>
    </source>
</evidence>
<evidence type="ECO:0000256" key="5">
    <source>
        <dbReference type="ARBA" id="ARBA00022525"/>
    </source>
</evidence>
<evidence type="ECO:0000313" key="12">
    <source>
        <dbReference type="Proteomes" id="UP000472372"/>
    </source>
</evidence>
<keyword evidence="9" id="KW-0326">Glycosidase</keyword>
<comment type="similarity">
    <text evidence="3">Belongs to the glycosyl hydrolase 18 family. Chitinase class V subfamily.</text>
</comment>
<dbReference type="Gene3D" id="3.20.20.80">
    <property type="entry name" value="Glycosidases"/>
    <property type="match status" value="1"/>
</dbReference>
<dbReference type="SUPFAM" id="SSF51445">
    <property type="entry name" value="(Trans)glycosidases"/>
    <property type="match status" value="1"/>
</dbReference>
<proteinExistence type="inferred from homology"/>
<dbReference type="PROSITE" id="PS51910">
    <property type="entry name" value="GH18_2"/>
    <property type="match status" value="1"/>
</dbReference>
<evidence type="ECO:0000256" key="9">
    <source>
        <dbReference type="ARBA" id="ARBA00023295"/>
    </source>
</evidence>
<keyword evidence="5" id="KW-0964">Secreted</keyword>
<dbReference type="GO" id="GO:0006032">
    <property type="term" value="P:chitin catabolic process"/>
    <property type="evidence" value="ECO:0007669"/>
    <property type="project" value="UniProtKB-KW"/>
</dbReference>
<dbReference type="FunFam" id="3.10.50.10:FF:000005">
    <property type="entry name" value="Endochitinase B1"/>
    <property type="match status" value="1"/>
</dbReference>
<evidence type="ECO:0000256" key="4">
    <source>
        <dbReference type="ARBA" id="ARBA00012729"/>
    </source>
</evidence>
<dbReference type="InterPro" id="IPR050314">
    <property type="entry name" value="Glycosyl_Hydrlase_18"/>
</dbReference>
<dbReference type="EMBL" id="HG992981">
    <property type="protein sequence ID" value="CAE7176517.1"/>
    <property type="molecule type" value="Genomic_DNA"/>
</dbReference>
<keyword evidence="7" id="KW-0146">Chitin degradation</keyword>
<organism evidence="11 12">
    <name type="scientific">Pyrenophora teres f. teres</name>
    <dbReference type="NCBI Taxonomy" id="97479"/>
    <lineage>
        <taxon>Eukaryota</taxon>
        <taxon>Fungi</taxon>
        <taxon>Dikarya</taxon>
        <taxon>Ascomycota</taxon>
        <taxon>Pezizomycotina</taxon>
        <taxon>Dothideomycetes</taxon>
        <taxon>Pleosporomycetidae</taxon>
        <taxon>Pleosporales</taxon>
        <taxon>Pleosporineae</taxon>
        <taxon>Pleosporaceae</taxon>
        <taxon>Pyrenophora</taxon>
    </lineage>
</organism>
<keyword evidence="10" id="KW-0624">Polysaccharide degradation</keyword>
<dbReference type="PROSITE" id="PS01095">
    <property type="entry name" value="GH18_1"/>
    <property type="match status" value="1"/>
</dbReference>